<reference evidence="1 2" key="1">
    <citation type="journal article" date="2018" name="Nat. Ecol. Evol.">
        <title>Pezizomycetes genomes reveal the molecular basis of ectomycorrhizal truffle lifestyle.</title>
        <authorList>
            <person name="Murat C."/>
            <person name="Payen T."/>
            <person name="Noel B."/>
            <person name="Kuo A."/>
            <person name="Morin E."/>
            <person name="Chen J."/>
            <person name="Kohler A."/>
            <person name="Krizsan K."/>
            <person name="Balestrini R."/>
            <person name="Da Silva C."/>
            <person name="Montanini B."/>
            <person name="Hainaut M."/>
            <person name="Levati E."/>
            <person name="Barry K.W."/>
            <person name="Belfiori B."/>
            <person name="Cichocki N."/>
            <person name="Clum A."/>
            <person name="Dockter R.B."/>
            <person name="Fauchery L."/>
            <person name="Guy J."/>
            <person name="Iotti M."/>
            <person name="Le Tacon F."/>
            <person name="Lindquist E.A."/>
            <person name="Lipzen A."/>
            <person name="Malagnac F."/>
            <person name="Mello A."/>
            <person name="Molinier V."/>
            <person name="Miyauchi S."/>
            <person name="Poulain J."/>
            <person name="Riccioni C."/>
            <person name="Rubini A."/>
            <person name="Sitrit Y."/>
            <person name="Splivallo R."/>
            <person name="Traeger S."/>
            <person name="Wang M."/>
            <person name="Zifcakova L."/>
            <person name="Wipf D."/>
            <person name="Zambonelli A."/>
            <person name="Paolocci F."/>
            <person name="Nowrousian M."/>
            <person name="Ottonello S."/>
            <person name="Baldrian P."/>
            <person name="Spatafora J.W."/>
            <person name="Henrissat B."/>
            <person name="Nagy L.G."/>
            <person name="Aury J.M."/>
            <person name="Wincker P."/>
            <person name="Grigoriev I.V."/>
            <person name="Bonfante P."/>
            <person name="Martin F.M."/>
        </authorList>
    </citation>
    <scope>NUCLEOTIDE SEQUENCE [LARGE SCALE GENOMIC DNA]</scope>
    <source>
        <strain evidence="1 2">RN42</strain>
    </source>
</reference>
<sequence>MSTSFSWALVTIDHDDHLNSPCPTSVLADWLASLQFTDAPTELATLSYQGQLYQLVSSATERPSIWEPALAPKRRAAVGLSFRQLELLHLAFCSVTVHGDVNLNVPVQRHPSSTYKEWHELAVYAQGWYDKRWHEIYQYALKFEDVEAWKEDEWEEAAFLEMVDIWVRYDVLGLDVPEEGAEGGDDWE</sequence>
<protein>
    <submittedName>
        <fullName evidence="1">Uncharacterized protein</fullName>
    </submittedName>
</protein>
<dbReference type="AlphaFoldDB" id="A0A3N4HZJ0"/>
<evidence type="ECO:0000313" key="1">
    <source>
        <dbReference type="EMBL" id="RPA75084.1"/>
    </source>
</evidence>
<keyword evidence="2" id="KW-1185">Reference proteome</keyword>
<name>A0A3N4HZJ0_ASCIM</name>
<accession>A0A3N4HZJ0</accession>
<proteinExistence type="predicted"/>
<evidence type="ECO:0000313" key="2">
    <source>
        <dbReference type="Proteomes" id="UP000275078"/>
    </source>
</evidence>
<dbReference type="EMBL" id="ML119772">
    <property type="protein sequence ID" value="RPA75084.1"/>
    <property type="molecule type" value="Genomic_DNA"/>
</dbReference>
<dbReference type="Proteomes" id="UP000275078">
    <property type="component" value="Unassembled WGS sequence"/>
</dbReference>
<gene>
    <name evidence="1" type="ORF">BJ508DRAFT_365888</name>
</gene>
<organism evidence="1 2">
    <name type="scientific">Ascobolus immersus RN42</name>
    <dbReference type="NCBI Taxonomy" id="1160509"/>
    <lineage>
        <taxon>Eukaryota</taxon>
        <taxon>Fungi</taxon>
        <taxon>Dikarya</taxon>
        <taxon>Ascomycota</taxon>
        <taxon>Pezizomycotina</taxon>
        <taxon>Pezizomycetes</taxon>
        <taxon>Pezizales</taxon>
        <taxon>Ascobolaceae</taxon>
        <taxon>Ascobolus</taxon>
    </lineage>
</organism>